<protein>
    <recommendedName>
        <fullName evidence="3">Phosphatidate cytidylyltransferase</fullName>
    </recommendedName>
</protein>
<comment type="caution">
    <text evidence="1">The sequence shown here is derived from an EMBL/GenBank/DDBJ whole genome shotgun (WGS) entry which is preliminary data.</text>
</comment>
<evidence type="ECO:0000313" key="1">
    <source>
        <dbReference type="EMBL" id="MEX6634421.1"/>
    </source>
</evidence>
<sequence length="324" mass="35604">MTTEYDDSAENNDPHTALCARIEKVSAPSMSSAAKHLLDALLEKFPTSAALFYGSGASVSSHEDPTNIIFDFYIIGPSYDALYDSGMLGLANKIMPPNVFYFETPSPEGVLRAKYAVLTLEHFEKLVSPKTFHSYFWARFAQPCRIYDPKNQMRARLENALAQSIISFCANSAGLVGNEFTAKELWLAGLNASYKAELRAEDSDRASKLIESYGDWAASVTAPALRAAGFTVTTSGEKLKISESAKPAAFPWRMRAIAGAGLSVARLLKGTQTFNGGIDYIAWKIKRHSGIDVQITDWERKHPLLGAPGAGLRYYRLRAKQKNA</sequence>
<dbReference type="EMBL" id="JBEHZE010000001">
    <property type="protein sequence ID" value="MEX6634421.1"/>
    <property type="molecule type" value="Genomic_DNA"/>
</dbReference>
<gene>
    <name evidence="1" type="ORF">ABFZ84_12770</name>
</gene>
<keyword evidence="2" id="KW-1185">Reference proteome</keyword>
<accession>A0ABV3Z6G8</accession>
<evidence type="ECO:0000313" key="2">
    <source>
        <dbReference type="Proteomes" id="UP001560685"/>
    </source>
</evidence>
<reference evidence="1 2" key="1">
    <citation type="submission" date="2024-05" db="EMBL/GenBank/DDBJ databases">
        <title>Three bacterial strains, DH-69, EH-24, and ECK-19 isolated from coastal sediments.</title>
        <authorList>
            <person name="Ye Y.-Q."/>
            <person name="Du Z.-J."/>
        </authorList>
    </citation>
    <scope>NUCLEOTIDE SEQUENCE [LARGE SCALE GENOMIC DNA]</scope>
    <source>
        <strain evidence="1 2">ECK-19</strain>
    </source>
</reference>
<name>A0ABV3Z6G8_9PROT</name>
<dbReference type="RefSeq" id="WP_369314405.1">
    <property type="nucleotide sequence ID" value="NZ_JBEHZE010000001.1"/>
</dbReference>
<evidence type="ECO:0008006" key="3">
    <source>
        <dbReference type="Google" id="ProtNLM"/>
    </source>
</evidence>
<dbReference type="Proteomes" id="UP001560685">
    <property type="component" value="Unassembled WGS sequence"/>
</dbReference>
<organism evidence="1 2">
    <name type="scientific">Hyphococcus lacteus</name>
    <dbReference type="NCBI Taxonomy" id="3143536"/>
    <lineage>
        <taxon>Bacteria</taxon>
        <taxon>Pseudomonadati</taxon>
        <taxon>Pseudomonadota</taxon>
        <taxon>Alphaproteobacteria</taxon>
        <taxon>Parvularculales</taxon>
        <taxon>Parvularculaceae</taxon>
        <taxon>Hyphococcus</taxon>
    </lineage>
</organism>
<proteinExistence type="predicted"/>